<comment type="caution">
    <text evidence="1">The sequence shown here is derived from an EMBL/GenBank/DDBJ whole genome shotgun (WGS) entry which is preliminary data.</text>
</comment>
<dbReference type="Proteomes" id="UP000284049">
    <property type="component" value="Unassembled WGS sequence"/>
</dbReference>
<reference evidence="1 2" key="1">
    <citation type="submission" date="2016-10" db="EMBL/GenBank/DDBJ databases">
        <title>Comparative genome analysis of multiple Pseudomonas spp. focuses on biocontrol and plant growth promoting traits.</title>
        <authorList>
            <person name="Tao X.-Y."/>
            <person name="Taylor C.G."/>
        </authorList>
    </citation>
    <scope>NUCLEOTIDE SEQUENCE [LARGE SCALE GENOMIC DNA]</scope>
    <source>
        <strain evidence="1 2">Wood3</strain>
    </source>
</reference>
<organism evidence="1 2">
    <name type="scientific">Pseudomonas brassicacearum</name>
    <dbReference type="NCBI Taxonomy" id="930166"/>
    <lineage>
        <taxon>Bacteria</taxon>
        <taxon>Pseudomonadati</taxon>
        <taxon>Pseudomonadota</taxon>
        <taxon>Gammaproteobacteria</taxon>
        <taxon>Pseudomonadales</taxon>
        <taxon>Pseudomonadaceae</taxon>
        <taxon>Pseudomonas</taxon>
    </lineage>
</organism>
<evidence type="ECO:0000313" key="2">
    <source>
        <dbReference type="Proteomes" id="UP000284049"/>
    </source>
</evidence>
<protein>
    <submittedName>
        <fullName evidence="1">Uncharacterized protein</fullName>
    </submittedName>
</protein>
<sequence length="68" mass="7371">MTDSSELQGEITALCCFVAALASTLPLSSQLRLWPAFESKADLLRNQLGRDALRGFEQATISLSSKRG</sequence>
<dbReference type="AlphaFoldDB" id="A0A423GDC3"/>
<dbReference type="EMBL" id="MOBC01000005">
    <property type="protein sequence ID" value="ROM84850.1"/>
    <property type="molecule type" value="Genomic_DNA"/>
</dbReference>
<proteinExistence type="predicted"/>
<name>A0A423GDC3_9PSED</name>
<evidence type="ECO:0000313" key="1">
    <source>
        <dbReference type="EMBL" id="ROM84850.1"/>
    </source>
</evidence>
<gene>
    <name evidence="1" type="ORF">BK652_09715</name>
</gene>
<dbReference type="RefSeq" id="WP_123578704.1">
    <property type="nucleotide sequence ID" value="NZ_MOBC01000005.1"/>
</dbReference>
<accession>A0A423GDC3</accession>